<proteinExistence type="predicted"/>
<organism evidence="1 2">
    <name type="scientific">Flavobacterium aurantiibacter</name>
    <dbReference type="NCBI Taxonomy" id="2023067"/>
    <lineage>
        <taxon>Bacteria</taxon>
        <taxon>Pseudomonadati</taxon>
        <taxon>Bacteroidota</taxon>
        <taxon>Flavobacteriia</taxon>
        <taxon>Flavobacteriales</taxon>
        <taxon>Flavobacteriaceae</taxon>
        <taxon>Flavobacterium</taxon>
    </lineage>
</organism>
<accession>A0A255ZDX8</accession>
<gene>
    <name evidence="1" type="ORF">CHX27_14195</name>
</gene>
<keyword evidence="2" id="KW-1185">Reference proteome</keyword>
<dbReference type="EMBL" id="NOXX01000224">
    <property type="protein sequence ID" value="OYQ39642.1"/>
    <property type="molecule type" value="Genomic_DNA"/>
</dbReference>
<sequence>MNILQIKSGKIEIRKDNGSLVRTIGNGDAVSADFNSDQSLVAITTVKGKVEIRKENGSLVRTIGNGDATNARWHGSDIAITTTKGKTELRKENDSLIRTL</sequence>
<reference evidence="1 2" key="1">
    <citation type="submission" date="2017-07" db="EMBL/GenBank/DDBJ databases">
        <title>Flavobacterium cyanobacteriorum sp. nov., isolated from cyanobacterial aggregates in a eutrophic lake.</title>
        <authorList>
            <person name="Cai H."/>
        </authorList>
    </citation>
    <scope>NUCLEOTIDE SEQUENCE [LARGE SCALE GENOMIC DNA]</scope>
    <source>
        <strain evidence="1 2">TH167</strain>
    </source>
</reference>
<dbReference type="OrthoDB" id="1444645at2"/>
<dbReference type="Proteomes" id="UP000216035">
    <property type="component" value="Unassembled WGS sequence"/>
</dbReference>
<evidence type="ECO:0000313" key="2">
    <source>
        <dbReference type="Proteomes" id="UP000216035"/>
    </source>
</evidence>
<comment type="caution">
    <text evidence="1">The sequence shown here is derived from an EMBL/GenBank/DDBJ whole genome shotgun (WGS) entry which is preliminary data.</text>
</comment>
<dbReference type="AlphaFoldDB" id="A0A255ZDX8"/>
<evidence type="ECO:0000313" key="1">
    <source>
        <dbReference type="EMBL" id="OYQ39642.1"/>
    </source>
</evidence>
<dbReference type="RefSeq" id="WP_094487417.1">
    <property type="nucleotide sequence ID" value="NZ_NOXX01000224.1"/>
</dbReference>
<name>A0A255ZDX8_9FLAO</name>
<protein>
    <submittedName>
        <fullName evidence="1">Uncharacterized protein</fullName>
    </submittedName>
</protein>